<protein>
    <recommendedName>
        <fullName evidence="3">Thioredoxin domain-containing protein</fullName>
    </recommendedName>
</protein>
<keyword evidence="2" id="KW-1185">Reference proteome</keyword>
<evidence type="ECO:0008006" key="3">
    <source>
        <dbReference type="Google" id="ProtNLM"/>
    </source>
</evidence>
<dbReference type="EMBL" id="SIRS01000001">
    <property type="protein sequence ID" value="TBN18912.1"/>
    <property type="molecule type" value="Genomic_DNA"/>
</dbReference>
<sequence>MKIYLYIVCIAFALISCGTDSCSYAIIGGEIINKNTDYIVLYNSKKVLDTVKLDGNNRFTYKIEGLTPGFYTFRHGGEIQMVLLEPGDSLMFRLNTFDFDESLVYTGKGAKKNNYLINDFLQSEKEEKHVFKLCQLMPEAFENEIDSIRAIKNKKLKQFQEKHNTSKLFNKIAQANIDYDYYSSKEAYPLVHYERNKKKIIETLPPNFYDYRKNVNYNDDFFKDYFNYTSFLRRSFNNIALGIHVKHAKSPYQIWTNCYYNLDKMSAVDSLVKNEDIKNELLYHYTITFLSKNKKAEDNDIVIESFLSKSTDKKHNDLIVAYNESVNKLKPGEMFPDIHVRNLKNNVLSMNTIINRPTVVYFWSHLHKKHFEDSHKRVKELTKKYPEVDFISVNIDNYSKERWLSTLKNKKDVLTHEYIFETPEASTQKLAVYPLTKVILVSEQSKIINGHSNMFANGFEGELLGLLNR</sequence>
<dbReference type="OrthoDB" id="1146847at2"/>
<proteinExistence type="predicted"/>
<dbReference type="SUPFAM" id="SSF52833">
    <property type="entry name" value="Thioredoxin-like"/>
    <property type="match status" value="1"/>
</dbReference>
<dbReference type="PROSITE" id="PS51257">
    <property type="entry name" value="PROKAR_LIPOPROTEIN"/>
    <property type="match status" value="1"/>
</dbReference>
<dbReference type="RefSeq" id="WP_130935427.1">
    <property type="nucleotide sequence ID" value="NZ_BMEE01000001.1"/>
</dbReference>
<dbReference type="Gene3D" id="3.40.30.10">
    <property type="entry name" value="Glutaredoxin"/>
    <property type="match status" value="1"/>
</dbReference>
<reference evidence="1 2" key="1">
    <citation type="journal article" date="2015" name="Int. J. Syst. Evol. Microbiol.">
        <title>Hyunsoonleella pacifica sp. nov., isolated from seawater of South Pacific Gyre.</title>
        <authorList>
            <person name="Gao X."/>
            <person name="Zhang Z."/>
            <person name="Dai X."/>
            <person name="Zhang X.H."/>
        </authorList>
    </citation>
    <scope>NUCLEOTIDE SEQUENCE [LARGE SCALE GENOMIC DNA]</scope>
    <source>
        <strain evidence="1 2">SW033</strain>
    </source>
</reference>
<dbReference type="AlphaFoldDB" id="A0A4Q9FX56"/>
<organism evidence="1 2">
    <name type="scientific">Hyunsoonleella pacifica</name>
    <dbReference type="NCBI Taxonomy" id="1080224"/>
    <lineage>
        <taxon>Bacteria</taxon>
        <taxon>Pseudomonadati</taxon>
        <taxon>Bacteroidota</taxon>
        <taxon>Flavobacteriia</taxon>
        <taxon>Flavobacteriales</taxon>
        <taxon>Flavobacteriaceae</taxon>
    </lineage>
</organism>
<evidence type="ECO:0000313" key="2">
    <source>
        <dbReference type="Proteomes" id="UP000292372"/>
    </source>
</evidence>
<gene>
    <name evidence="1" type="ORF">EYD46_02265</name>
</gene>
<name>A0A4Q9FX56_9FLAO</name>
<dbReference type="Proteomes" id="UP000292372">
    <property type="component" value="Unassembled WGS sequence"/>
</dbReference>
<evidence type="ECO:0000313" key="1">
    <source>
        <dbReference type="EMBL" id="TBN18912.1"/>
    </source>
</evidence>
<accession>A0A4Q9FX56</accession>
<comment type="caution">
    <text evidence="1">The sequence shown here is derived from an EMBL/GenBank/DDBJ whole genome shotgun (WGS) entry which is preliminary data.</text>
</comment>
<dbReference type="InterPro" id="IPR036249">
    <property type="entry name" value="Thioredoxin-like_sf"/>
</dbReference>